<feature type="compositionally biased region" description="Low complexity" evidence="9">
    <location>
        <begin position="124"/>
        <end position="137"/>
    </location>
</feature>
<dbReference type="OrthoDB" id="422362at2759"/>
<feature type="compositionally biased region" description="Basic and acidic residues" evidence="9">
    <location>
        <begin position="677"/>
        <end position="686"/>
    </location>
</feature>
<keyword evidence="3" id="KW-0158">Chromosome</keyword>
<dbReference type="InterPro" id="IPR003616">
    <property type="entry name" value="Post-SET_dom"/>
</dbReference>
<evidence type="ECO:0000259" key="12">
    <source>
        <dbReference type="PROSITE" id="PS51215"/>
    </source>
</evidence>
<comment type="subcellular location">
    <subcellularLocation>
        <location evidence="2">Chromosome</location>
    </subcellularLocation>
    <subcellularLocation>
        <location evidence="1">Nucleus</location>
    </subcellularLocation>
</comment>
<comment type="caution">
    <text evidence="13">The sequence shown here is derived from an EMBL/GenBank/DDBJ whole genome shotgun (WGS) entry which is preliminary data.</text>
</comment>
<dbReference type="GO" id="GO:0000981">
    <property type="term" value="F:DNA-binding transcription factor activity, RNA polymerase II-specific"/>
    <property type="evidence" value="ECO:0007669"/>
    <property type="project" value="InterPro"/>
</dbReference>
<dbReference type="PROSITE" id="PS50280">
    <property type="entry name" value="SET"/>
    <property type="match status" value="1"/>
</dbReference>
<dbReference type="Pfam" id="PF17907">
    <property type="entry name" value="AWS"/>
    <property type="match status" value="1"/>
</dbReference>
<feature type="coiled-coil region" evidence="8">
    <location>
        <begin position="19"/>
        <end position="46"/>
    </location>
</feature>
<dbReference type="InterPro" id="IPR001138">
    <property type="entry name" value="Zn2Cys6_DnaBD"/>
</dbReference>
<dbReference type="Proteomes" id="UP000726737">
    <property type="component" value="Unassembled WGS sequence"/>
</dbReference>
<feature type="region of interest" description="Disordered" evidence="9">
    <location>
        <begin position="1089"/>
        <end position="1127"/>
    </location>
</feature>
<feature type="region of interest" description="Disordered" evidence="9">
    <location>
        <begin position="65"/>
        <end position="84"/>
    </location>
</feature>
<dbReference type="PANTHER" id="PTHR22884">
    <property type="entry name" value="SET DOMAIN PROTEINS"/>
    <property type="match status" value="1"/>
</dbReference>
<feature type="compositionally biased region" description="Basic residues" evidence="9">
    <location>
        <begin position="1106"/>
        <end position="1120"/>
    </location>
</feature>
<evidence type="ECO:0000259" key="10">
    <source>
        <dbReference type="PROSITE" id="PS50280"/>
    </source>
</evidence>
<feature type="compositionally biased region" description="Acidic residues" evidence="9">
    <location>
        <begin position="1325"/>
        <end position="1336"/>
    </location>
</feature>
<evidence type="ECO:0000256" key="8">
    <source>
        <dbReference type="SAM" id="Coils"/>
    </source>
</evidence>
<dbReference type="PROSITE" id="PS51215">
    <property type="entry name" value="AWS"/>
    <property type="match status" value="1"/>
</dbReference>
<feature type="region of interest" description="Disordered" evidence="9">
    <location>
        <begin position="1277"/>
        <end position="1312"/>
    </location>
</feature>
<protein>
    <submittedName>
        <fullName evidence="13">Histone-Lysine N-Methyltransferase ash1l</fullName>
    </submittedName>
</protein>
<dbReference type="InterPro" id="IPR001214">
    <property type="entry name" value="SET_dom"/>
</dbReference>
<feature type="region of interest" description="Disordered" evidence="9">
    <location>
        <begin position="232"/>
        <end position="251"/>
    </location>
</feature>
<feature type="domain" description="AWS" evidence="12">
    <location>
        <begin position="890"/>
        <end position="937"/>
    </location>
</feature>
<accession>A0A9P6UA92</accession>
<evidence type="ECO:0000256" key="2">
    <source>
        <dbReference type="ARBA" id="ARBA00004286"/>
    </source>
</evidence>
<feature type="compositionally biased region" description="Polar residues" evidence="9">
    <location>
        <begin position="508"/>
        <end position="521"/>
    </location>
</feature>
<evidence type="ECO:0000256" key="7">
    <source>
        <dbReference type="ARBA" id="ARBA00023242"/>
    </source>
</evidence>
<evidence type="ECO:0000313" key="14">
    <source>
        <dbReference type="Proteomes" id="UP000726737"/>
    </source>
</evidence>
<organism evidence="13 14">
    <name type="scientific">Mortierella polycephala</name>
    <dbReference type="NCBI Taxonomy" id="41804"/>
    <lineage>
        <taxon>Eukaryota</taxon>
        <taxon>Fungi</taxon>
        <taxon>Fungi incertae sedis</taxon>
        <taxon>Mucoromycota</taxon>
        <taxon>Mortierellomycotina</taxon>
        <taxon>Mortierellomycetes</taxon>
        <taxon>Mortierellales</taxon>
        <taxon>Mortierellaceae</taxon>
        <taxon>Mortierella</taxon>
    </lineage>
</organism>
<dbReference type="Gene3D" id="2.170.270.10">
    <property type="entry name" value="SET domain"/>
    <property type="match status" value="1"/>
</dbReference>
<dbReference type="InterPro" id="IPR036864">
    <property type="entry name" value="Zn2-C6_fun-type_DNA-bd_sf"/>
</dbReference>
<evidence type="ECO:0000256" key="5">
    <source>
        <dbReference type="ARBA" id="ARBA00022679"/>
    </source>
</evidence>
<dbReference type="InterPro" id="IPR006560">
    <property type="entry name" value="AWS_dom"/>
</dbReference>
<dbReference type="PROSITE" id="PS50868">
    <property type="entry name" value="POST_SET"/>
    <property type="match status" value="1"/>
</dbReference>
<dbReference type="SMART" id="SM00570">
    <property type="entry name" value="AWS"/>
    <property type="match status" value="1"/>
</dbReference>
<feature type="compositionally biased region" description="Polar residues" evidence="9">
    <location>
        <begin position="694"/>
        <end position="705"/>
    </location>
</feature>
<dbReference type="SUPFAM" id="SSF57701">
    <property type="entry name" value="Zn2/Cys6 DNA-binding domain"/>
    <property type="match status" value="1"/>
</dbReference>
<keyword evidence="7" id="KW-0539">Nucleus</keyword>
<evidence type="ECO:0000256" key="9">
    <source>
        <dbReference type="SAM" id="MobiDB-lite"/>
    </source>
</evidence>
<dbReference type="InterPro" id="IPR046341">
    <property type="entry name" value="SET_dom_sf"/>
</dbReference>
<evidence type="ECO:0000259" key="11">
    <source>
        <dbReference type="PROSITE" id="PS50868"/>
    </source>
</evidence>
<feature type="region of interest" description="Disordered" evidence="9">
    <location>
        <begin position="1219"/>
        <end position="1251"/>
    </location>
</feature>
<evidence type="ECO:0000256" key="3">
    <source>
        <dbReference type="ARBA" id="ARBA00022454"/>
    </source>
</evidence>
<sequence>MAVKKRKLTVSKKGTKISQATAEAELQREEEEMLAMTRMLKQVDETEAISVAKKILGATVVTTTDTTTDTKSNGASNMDLDQDSVETPESVAVHGTMVTLKQEGSSSIAAEDSPGTSALAATTITTTQSDTSDISGSAAAGTLSKEKPESERWLADLTVANMQQQNRAHEQEDQQRLQEIEVAAATSLIADADNELLSCDSVAPSLKEALLSTIRSGLRKVVALAENNNLANKPEVTNNQQNQQAASATSDADASSIALDMYAHSEASNATAARATSIISDISDTANLTPVSSDLAESLRANSDQGPNVLIVPGFNVPLSVFTRPRVPNNLITRKARTAYAPEAAKVQPDQPRRRPGRPPGYFLGPTSCAFCRQQHRKCDYNTVCHRCVKAKISCDRSGTVERPTVIVREARLQAKAEAAAVLAAAVAAGLATLPEPKPRQRAATEEEADPTVAGPSTNTRGIKRRRTPSPSSVSRDNIIEERVKRVAATRPVQKYDPSIYLRPQRASKGQSPTASGSSTGKGVAASPASQEDVKAEDGVVTLLCESGTATMKQAVPSDMDPGDSNEAISVQRTVFADGEPGAGDIPIEEPGSSLANTKSKKKFMHTVAYKQTPKRVKLTPDSKGAHLYCKTILQPGSSATAATATATSMAVVSGTTTTAMATKTKRRLGRPPGKQSLEHPSEPSVKRPVGRPTNATRYAQNPSLIPTLKPNAVKRKPGRPPKVVLSSSPLARGALAHQSKKSVSVVPSKRSRDASNADRNTMRKASDGNDSESSKEESLRLAVRQVKKAYLKSGLYSSDLKTDPVNGGIDSKLPVRLRVSSKQATSSKTLVVKGWTAAGTSSSPRSSPFFQLPINYGAVLMSKQKDFRLPYDIMQAWKAGLLSKTMQPEPFTKIRSRVDRVGCGEDCYNRVMFYECVSAHCPCGDQCSNQRFQRKHNEDHLRVIWTKERGFGIQTKAPIKKGSLVIEYRGEVISQIECHRRMETIYKNNKNFYFLEYEKGEVVDACQKGTNARFVNHSCAPNSQIEKWFLNGEMSIGIFASQDIPSGAEISYDYNFSSFSGAQKQKCRCGAPSCRGYIGERISKNKDIAGKNKETASTSVSQQQPKKKVDARKRKAGRGRVHDQETASLRFGQMPSVQQIRQRQSDKYKEVKMAAIRYTRLFLFRNIRLVESKYIKYAQTKSRSYQENVPRSWLTQARQCRKRSLEGVIDDLRASAEERERVERMERCDNHHEESSVAGDDSSDHAHSADAEGSIVLELDEEDADDVESMDAMDELDADNQHPNLSDDDEEEVYELESDNDNDDDDDHSYLQADSMSNSVHESEGEEVDELTEEHDDNFMDAYVNALEDDTETEDVMSAGITAGHVHNGKKSGVDQVHGYVTSESLEWTVSTESSPSPTRGSIDTLVEETAIHEKAAQAAVVKPKRDYGPRRLRNRVL</sequence>
<keyword evidence="5" id="KW-0808">Transferase</keyword>
<dbReference type="Pfam" id="PF00856">
    <property type="entry name" value="SET"/>
    <property type="match status" value="1"/>
</dbReference>
<dbReference type="PROSITE" id="PS00463">
    <property type="entry name" value="ZN2_CY6_FUNGAL_1"/>
    <property type="match status" value="1"/>
</dbReference>
<name>A0A9P6UA92_9FUNG</name>
<dbReference type="GO" id="GO:0005634">
    <property type="term" value="C:nucleus"/>
    <property type="evidence" value="ECO:0007669"/>
    <property type="project" value="UniProtKB-SubCell"/>
</dbReference>
<evidence type="ECO:0000256" key="6">
    <source>
        <dbReference type="ARBA" id="ARBA00022691"/>
    </source>
</evidence>
<feature type="region of interest" description="Disordered" evidence="9">
    <location>
        <begin position="124"/>
        <end position="149"/>
    </location>
</feature>
<evidence type="ECO:0000256" key="1">
    <source>
        <dbReference type="ARBA" id="ARBA00004123"/>
    </source>
</evidence>
<dbReference type="GO" id="GO:0032259">
    <property type="term" value="P:methylation"/>
    <property type="evidence" value="ECO:0007669"/>
    <property type="project" value="UniProtKB-KW"/>
</dbReference>
<dbReference type="InterPro" id="IPR017956">
    <property type="entry name" value="AT_hook_DNA-bd_motif"/>
</dbReference>
<evidence type="ECO:0000256" key="4">
    <source>
        <dbReference type="ARBA" id="ARBA00022603"/>
    </source>
</evidence>
<dbReference type="GO" id="GO:0003677">
    <property type="term" value="F:DNA binding"/>
    <property type="evidence" value="ECO:0007669"/>
    <property type="project" value="InterPro"/>
</dbReference>
<proteinExistence type="predicted"/>
<reference evidence="13" key="1">
    <citation type="journal article" date="2020" name="Fungal Divers.">
        <title>Resolving the Mortierellaceae phylogeny through synthesis of multi-gene phylogenetics and phylogenomics.</title>
        <authorList>
            <person name="Vandepol N."/>
            <person name="Liber J."/>
            <person name="Desiro A."/>
            <person name="Na H."/>
            <person name="Kennedy M."/>
            <person name="Barry K."/>
            <person name="Grigoriev I.V."/>
            <person name="Miller A.N."/>
            <person name="O'Donnell K."/>
            <person name="Stajich J.E."/>
            <person name="Bonito G."/>
        </authorList>
    </citation>
    <scope>NUCLEOTIDE SEQUENCE</scope>
    <source>
        <strain evidence="13">KOD948</strain>
    </source>
</reference>
<dbReference type="SMART" id="SM00384">
    <property type="entry name" value="AT_hook"/>
    <property type="match status" value="3"/>
</dbReference>
<keyword evidence="4" id="KW-0489">Methyltransferase</keyword>
<feature type="domain" description="Post-SET" evidence="11">
    <location>
        <begin position="1064"/>
        <end position="1080"/>
    </location>
</feature>
<gene>
    <name evidence="13" type="primary">ASH1L</name>
    <name evidence="13" type="ORF">BG011_003468</name>
</gene>
<dbReference type="GO" id="GO:0005694">
    <property type="term" value="C:chromosome"/>
    <property type="evidence" value="ECO:0007669"/>
    <property type="project" value="UniProtKB-SubCell"/>
</dbReference>
<feature type="region of interest" description="Disordered" evidence="9">
    <location>
        <begin position="1317"/>
        <end position="1336"/>
    </location>
</feature>
<keyword evidence="14" id="KW-1185">Reference proteome</keyword>
<feature type="region of interest" description="Disordered" evidence="9">
    <location>
        <begin position="436"/>
        <end position="536"/>
    </location>
</feature>
<feature type="compositionally biased region" description="Basic and acidic residues" evidence="9">
    <location>
        <begin position="1219"/>
        <end position="1236"/>
    </location>
</feature>
<feature type="compositionally biased region" description="Acidic residues" evidence="9">
    <location>
        <begin position="1287"/>
        <end position="1308"/>
    </location>
</feature>
<dbReference type="EMBL" id="JAAAJA010000023">
    <property type="protein sequence ID" value="KAG0266030.1"/>
    <property type="molecule type" value="Genomic_DNA"/>
</dbReference>
<dbReference type="SMART" id="SM00317">
    <property type="entry name" value="SET"/>
    <property type="match status" value="1"/>
</dbReference>
<feature type="compositionally biased region" description="Polar residues" evidence="9">
    <location>
        <begin position="1096"/>
        <end position="1105"/>
    </location>
</feature>
<keyword evidence="6" id="KW-0949">S-adenosyl-L-methionine</keyword>
<dbReference type="GO" id="GO:0008270">
    <property type="term" value="F:zinc ion binding"/>
    <property type="evidence" value="ECO:0007669"/>
    <property type="project" value="InterPro"/>
</dbReference>
<feature type="compositionally biased region" description="Basic and acidic residues" evidence="9">
    <location>
        <begin position="751"/>
        <end position="780"/>
    </location>
</feature>
<feature type="domain" description="SET" evidence="10">
    <location>
        <begin position="940"/>
        <end position="1056"/>
    </location>
</feature>
<feature type="region of interest" description="Disordered" evidence="9">
    <location>
        <begin position="662"/>
        <end position="780"/>
    </location>
</feature>
<dbReference type="InterPro" id="IPR050777">
    <property type="entry name" value="SET2_Histone-Lys_MeTrsfase"/>
</dbReference>
<evidence type="ECO:0000313" key="13">
    <source>
        <dbReference type="EMBL" id="KAG0266030.1"/>
    </source>
</evidence>
<dbReference type="GO" id="GO:0042054">
    <property type="term" value="F:histone methyltransferase activity"/>
    <property type="evidence" value="ECO:0007669"/>
    <property type="project" value="InterPro"/>
</dbReference>
<dbReference type="SUPFAM" id="SSF82199">
    <property type="entry name" value="SET domain"/>
    <property type="match status" value="1"/>
</dbReference>
<dbReference type="SMART" id="SM00508">
    <property type="entry name" value="PostSET"/>
    <property type="match status" value="1"/>
</dbReference>
<keyword evidence="8" id="KW-0175">Coiled coil</keyword>
<dbReference type="CDD" id="cd00067">
    <property type="entry name" value="GAL4"/>
    <property type="match status" value="1"/>
</dbReference>